<keyword evidence="2" id="KW-1185">Reference proteome</keyword>
<comment type="caution">
    <text evidence="1">The sequence shown here is derived from an EMBL/GenBank/DDBJ whole genome shotgun (WGS) entry which is preliminary data.</text>
</comment>
<organism evidence="1 2">
    <name type="scientific">Sphaerodactylus townsendi</name>
    <dbReference type="NCBI Taxonomy" id="933632"/>
    <lineage>
        <taxon>Eukaryota</taxon>
        <taxon>Metazoa</taxon>
        <taxon>Chordata</taxon>
        <taxon>Craniata</taxon>
        <taxon>Vertebrata</taxon>
        <taxon>Euteleostomi</taxon>
        <taxon>Lepidosauria</taxon>
        <taxon>Squamata</taxon>
        <taxon>Bifurcata</taxon>
        <taxon>Gekkota</taxon>
        <taxon>Sphaerodactylidae</taxon>
        <taxon>Sphaerodactylus</taxon>
    </lineage>
</organism>
<dbReference type="Proteomes" id="UP000827872">
    <property type="component" value="Linkage Group LG14"/>
</dbReference>
<evidence type="ECO:0000313" key="2">
    <source>
        <dbReference type="Proteomes" id="UP000827872"/>
    </source>
</evidence>
<reference evidence="1" key="1">
    <citation type="submission" date="2021-08" db="EMBL/GenBank/DDBJ databases">
        <title>The first chromosome-level gecko genome reveals the dynamic sex chromosomes of Neotropical dwarf geckos (Sphaerodactylidae: Sphaerodactylus).</title>
        <authorList>
            <person name="Pinto B.J."/>
            <person name="Keating S.E."/>
            <person name="Gamble T."/>
        </authorList>
    </citation>
    <scope>NUCLEOTIDE SEQUENCE</scope>
    <source>
        <strain evidence="1">TG3544</strain>
    </source>
</reference>
<accession>A0ACB8EBH0</accession>
<name>A0ACB8EBH0_9SAUR</name>
<dbReference type="EMBL" id="CM037627">
    <property type="protein sequence ID" value="KAH7989407.1"/>
    <property type="molecule type" value="Genomic_DNA"/>
</dbReference>
<sequence>MCVRKDTDNFKPSSRRWRHLGRRRDVLNATSNKQAEQFQTGTLFNMSSSFSVWSCSHNNSFSPCSCPRLVREWTTAVENTLARIQETELSKQCVLPFAPDMKLCS</sequence>
<proteinExistence type="predicted"/>
<protein>
    <submittedName>
        <fullName evidence="1">Uncharacterized protein</fullName>
    </submittedName>
</protein>
<evidence type="ECO:0000313" key="1">
    <source>
        <dbReference type="EMBL" id="KAH7989407.1"/>
    </source>
</evidence>
<gene>
    <name evidence="1" type="ORF">K3G42_009199</name>
</gene>